<name>A0A9W6WAF6_9ACTN</name>
<dbReference type="EMBL" id="BSTX01000003">
    <property type="protein sequence ID" value="GLZ79609.1"/>
    <property type="molecule type" value="Genomic_DNA"/>
</dbReference>
<feature type="transmembrane region" description="Helical" evidence="2">
    <location>
        <begin position="21"/>
        <end position="44"/>
    </location>
</feature>
<evidence type="ECO:0000313" key="3">
    <source>
        <dbReference type="EMBL" id="GLZ79609.1"/>
    </source>
</evidence>
<feature type="compositionally biased region" description="Polar residues" evidence="1">
    <location>
        <begin position="94"/>
        <end position="103"/>
    </location>
</feature>
<organism evidence="3 4">
    <name type="scientific">Actinorhabdospora filicis</name>
    <dbReference type="NCBI Taxonomy" id="1785913"/>
    <lineage>
        <taxon>Bacteria</taxon>
        <taxon>Bacillati</taxon>
        <taxon>Actinomycetota</taxon>
        <taxon>Actinomycetes</taxon>
        <taxon>Micromonosporales</taxon>
        <taxon>Micromonosporaceae</taxon>
        <taxon>Actinorhabdospora</taxon>
    </lineage>
</organism>
<accession>A0A9W6WAF6</accession>
<keyword evidence="4" id="KW-1185">Reference proteome</keyword>
<dbReference type="RefSeq" id="WP_285664754.1">
    <property type="nucleotide sequence ID" value="NZ_BSTX01000003.1"/>
</dbReference>
<evidence type="ECO:0000313" key="4">
    <source>
        <dbReference type="Proteomes" id="UP001165079"/>
    </source>
</evidence>
<evidence type="ECO:0000256" key="2">
    <source>
        <dbReference type="SAM" id="Phobius"/>
    </source>
</evidence>
<comment type="caution">
    <text evidence="3">The sequence shown here is derived from an EMBL/GenBank/DDBJ whole genome shotgun (WGS) entry which is preliminary data.</text>
</comment>
<dbReference type="Proteomes" id="UP001165079">
    <property type="component" value="Unassembled WGS sequence"/>
</dbReference>
<feature type="transmembrane region" description="Helical" evidence="2">
    <location>
        <begin position="56"/>
        <end position="75"/>
    </location>
</feature>
<proteinExistence type="predicted"/>
<reference evidence="3" key="1">
    <citation type="submission" date="2023-03" db="EMBL/GenBank/DDBJ databases">
        <title>Actinorhabdospora filicis NBRC 111898.</title>
        <authorList>
            <person name="Ichikawa N."/>
            <person name="Sato H."/>
            <person name="Tonouchi N."/>
        </authorList>
    </citation>
    <scope>NUCLEOTIDE SEQUENCE</scope>
    <source>
        <strain evidence="3">NBRC 111898</strain>
    </source>
</reference>
<sequence>MSTRGEGQVEKKSSWWLRRGWAFPVGLVLAGGAGFLVDVVWPAAGVDRALRVDAARTTFTILIGLGGSVTLALLVHRQALAARTHDHQVADRSGASSRPSGSLPTTSPVPATPPRPPSATR</sequence>
<protein>
    <submittedName>
        <fullName evidence="3">Uncharacterized protein</fullName>
    </submittedName>
</protein>
<feature type="region of interest" description="Disordered" evidence="1">
    <location>
        <begin position="85"/>
        <end position="121"/>
    </location>
</feature>
<gene>
    <name evidence="3" type="ORF">Afil01_44160</name>
</gene>
<dbReference type="AlphaFoldDB" id="A0A9W6WAF6"/>
<evidence type="ECO:0000256" key="1">
    <source>
        <dbReference type="SAM" id="MobiDB-lite"/>
    </source>
</evidence>
<keyword evidence="2" id="KW-1133">Transmembrane helix</keyword>
<keyword evidence="2" id="KW-0472">Membrane</keyword>
<keyword evidence="2" id="KW-0812">Transmembrane</keyword>
<feature type="compositionally biased region" description="Pro residues" evidence="1">
    <location>
        <begin position="110"/>
        <end position="121"/>
    </location>
</feature>